<dbReference type="EMBL" id="LIZT01000044">
    <property type="protein sequence ID" value="KPJ49738.1"/>
    <property type="molecule type" value="Genomic_DNA"/>
</dbReference>
<dbReference type="Proteomes" id="UP000051124">
    <property type="component" value="Unassembled WGS sequence"/>
</dbReference>
<feature type="domain" description="LTD" evidence="1">
    <location>
        <begin position="314"/>
        <end position="456"/>
    </location>
</feature>
<name>A0A0S7WHV2_UNCT6</name>
<protein>
    <recommendedName>
        <fullName evidence="1">LTD domain-containing protein</fullName>
    </recommendedName>
</protein>
<dbReference type="InterPro" id="IPR013783">
    <property type="entry name" value="Ig-like_fold"/>
</dbReference>
<dbReference type="PROSITE" id="PS51841">
    <property type="entry name" value="LTD"/>
    <property type="match status" value="2"/>
</dbReference>
<evidence type="ECO:0000313" key="2">
    <source>
        <dbReference type="EMBL" id="KPJ49738.1"/>
    </source>
</evidence>
<evidence type="ECO:0000313" key="3">
    <source>
        <dbReference type="Proteomes" id="UP000051124"/>
    </source>
</evidence>
<dbReference type="InterPro" id="IPR001322">
    <property type="entry name" value="Lamin_tail_dom"/>
</dbReference>
<feature type="domain" description="LTD" evidence="1">
    <location>
        <begin position="12"/>
        <end position="156"/>
    </location>
</feature>
<organism evidence="2 3">
    <name type="scientific">candidate division TA06 bacterium DG_26</name>
    <dbReference type="NCBI Taxonomy" id="1703771"/>
    <lineage>
        <taxon>Bacteria</taxon>
        <taxon>Bacteria division TA06</taxon>
    </lineage>
</organism>
<proteinExistence type="predicted"/>
<dbReference type="AlphaFoldDB" id="A0A0S7WHV2"/>
<dbReference type="SUPFAM" id="SSF74853">
    <property type="entry name" value="Lamin A/C globular tail domain"/>
    <property type="match status" value="1"/>
</dbReference>
<dbReference type="Pfam" id="PF00932">
    <property type="entry name" value="LTD"/>
    <property type="match status" value="1"/>
</dbReference>
<gene>
    <name evidence="2" type="ORF">AMJ40_04815</name>
</gene>
<dbReference type="Gene3D" id="2.60.40.1260">
    <property type="entry name" value="Lamin Tail domain"/>
    <property type="match status" value="1"/>
</dbReference>
<dbReference type="Gene3D" id="2.60.40.10">
    <property type="entry name" value="Immunoglobulins"/>
    <property type="match status" value="1"/>
</dbReference>
<evidence type="ECO:0000259" key="1">
    <source>
        <dbReference type="PROSITE" id="PS51841"/>
    </source>
</evidence>
<sequence length="474" mass="51578">MGEGLAILLLLWATTCRAVVINEVMSNPEGPESEVSDHNEFIELYNYGEDTDLSGFHLECGVSGGTREEILEWSGDFVAPDVITHTTLIPGGGYALILPPGYVDSSSHPQPYQFGEGAVILTIGTKSFGQSGLATTHHLWLFDSAARLIDTYGSPDDTGDGIPFDPGEGVSVERIDPTAPDTEANWSASLHESGCTPGMRNSVSRIYNLALLTEDISFFPSSPMVGGNCEILVQPRNLGRGWAKDFELLVYSDGNLDYEYQPEELIGRTTVVDSLEPLRGQASVSFLWSGLEEGDYSIVGEIHYALDEDTSDNSAQRFLRVGAPLPDVIINEIMCDPLSPQPQWLELHNRSSRTHELTGFTISDSDSASFYILPDLILNPGEYCVVAASTSDFGYPDVQILVQPTNGFPYLNKGEDIVFLRDVHGFIFESVHYFSAMGGAYGVSLERVSPQVAQSTPLVRLPGDGTACGRVHHL</sequence>
<comment type="caution">
    <text evidence="2">The sequence shown here is derived from an EMBL/GenBank/DDBJ whole genome shotgun (WGS) entry which is preliminary data.</text>
</comment>
<accession>A0A0S7WHV2</accession>
<reference evidence="2 3" key="1">
    <citation type="journal article" date="2015" name="Microbiome">
        <title>Genomic resolution of linkages in carbon, nitrogen, and sulfur cycling among widespread estuary sediment bacteria.</title>
        <authorList>
            <person name="Baker B.J."/>
            <person name="Lazar C.S."/>
            <person name="Teske A.P."/>
            <person name="Dick G.J."/>
        </authorList>
    </citation>
    <scope>NUCLEOTIDE SEQUENCE [LARGE SCALE GENOMIC DNA]</scope>
    <source>
        <strain evidence="2">DG_26</strain>
    </source>
</reference>
<dbReference type="InterPro" id="IPR036415">
    <property type="entry name" value="Lamin_tail_dom_sf"/>
</dbReference>